<proteinExistence type="predicted"/>
<sequence>MLERIFNKFFWRGSAQNSKIHWTSWVNCCGSLHEGSLGCKTMSDLVYVFSFKLWFNLRNNGSLWAKFMRAKFCGGFHPSNCFYSKGQYKVWHHLCMIKWKVEPSLVWGLGQGNIFFWQDRWVNGQSLDSLLNTNSINTVKVNALLSANGWDLVKLSQILPQPIVYLIQQIPLNTISRDVLLCSFTKDDHFSTKEDWHYFYCHNEENKLFKMIWHFTIPSTISVFCGDSFISIFLRMSC</sequence>
<dbReference type="Proteomes" id="UP000829196">
    <property type="component" value="Unassembled WGS sequence"/>
</dbReference>
<keyword evidence="1" id="KW-0472">Membrane</keyword>
<keyword evidence="1" id="KW-1133">Transmembrane helix</keyword>
<feature type="transmembrane region" description="Helical" evidence="1">
    <location>
        <begin position="211"/>
        <end position="234"/>
    </location>
</feature>
<organism evidence="2 3">
    <name type="scientific">Dendrobium nobile</name>
    <name type="common">Orchid</name>
    <dbReference type="NCBI Taxonomy" id="94219"/>
    <lineage>
        <taxon>Eukaryota</taxon>
        <taxon>Viridiplantae</taxon>
        <taxon>Streptophyta</taxon>
        <taxon>Embryophyta</taxon>
        <taxon>Tracheophyta</taxon>
        <taxon>Spermatophyta</taxon>
        <taxon>Magnoliopsida</taxon>
        <taxon>Liliopsida</taxon>
        <taxon>Asparagales</taxon>
        <taxon>Orchidaceae</taxon>
        <taxon>Epidendroideae</taxon>
        <taxon>Malaxideae</taxon>
        <taxon>Dendrobiinae</taxon>
        <taxon>Dendrobium</taxon>
    </lineage>
</organism>
<dbReference type="EMBL" id="JAGYWB010000015">
    <property type="protein sequence ID" value="KAI0497187.1"/>
    <property type="molecule type" value="Genomic_DNA"/>
</dbReference>
<evidence type="ECO:0008006" key="4">
    <source>
        <dbReference type="Google" id="ProtNLM"/>
    </source>
</evidence>
<reference evidence="2" key="1">
    <citation type="journal article" date="2022" name="Front. Genet.">
        <title>Chromosome-Scale Assembly of the Dendrobium nobile Genome Provides Insights Into the Molecular Mechanism of the Biosynthesis of the Medicinal Active Ingredient of Dendrobium.</title>
        <authorList>
            <person name="Xu Q."/>
            <person name="Niu S.-C."/>
            <person name="Li K.-L."/>
            <person name="Zheng P.-J."/>
            <person name="Zhang X.-J."/>
            <person name="Jia Y."/>
            <person name="Liu Y."/>
            <person name="Niu Y.-X."/>
            <person name="Yu L.-H."/>
            <person name="Chen D.-F."/>
            <person name="Zhang G.-Q."/>
        </authorList>
    </citation>
    <scope>NUCLEOTIDE SEQUENCE</scope>
    <source>
        <tissue evidence="2">Leaf</tissue>
    </source>
</reference>
<evidence type="ECO:0000313" key="3">
    <source>
        <dbReference type="Proteomes" id="UP000829196"/>
    </source>
</evidence>
<evidence type="ECO:0000313" key="2">
    <source>
        <dbReference type="EMBL" id="KAI0497187.1"/>
    </source>
</evidence>
<keyword evidence="3" id="KW-1185">Reference proteome</keyword>
<name>A0A8T3ALS9_DENNO</name>
<dbReference type="OrthoDB" id="786283at2759"/>
<evidence type="ECO:0000256" key="1">
    <source>
        <dbReference type="SAM" id="Phobius"/>
    </source>
</evidence>
<protein>
    <recommendedName>
        <fullName evidence="4">Reverse transcriptase zinc-binding domain-containing protein</fullName>
    </recommendedName>
</protein>
<comment type="caution">
    <text evidence="2">The sequence shown here is derived from an EMBL/GenBank/DDBJ whole genome shotgun (WGS) entry which is preliminary data.</text>
</comment>
<keyword evidence="1" id="KW-0812">Transmembrane</keyword>
<accession>A0A8T3ALS9</accession>
<gene>
    <name evidence="2" type="ORF">KFK09_020409</name>
</gene>
<dbReference type="AlphaFoldDB" id="A0A8T3ALS9"/>